<evidence type="ECO:0000313" key="2">
    <source>
        <dbReference type="Proteomes" id="UP001208570"/>
    </source>
</evidence>
<dbReference type="EMBL" id="JAODUP010000811">
    <property type="protein sequence ID" value="KAK2143807.1"/>
    <property type="molecule type" value="Genomic_DNA"/>
</dbReference>
<organism evidence="1 2">
    <name type="scientific">Paralvinella palmiformis</name>
    <dbReference type="NCBI Taxonomy" id="53620"/>
    <lineage>
        <taxon>Eukaryota</taxon>
        <taxon>Metazoa</taxon>
        <taxon>Spiralia</taxon>
        <taxon>Lophotrochozoa</taxon>
        <taxon>Annelida</taxon>
        <taxon>Polychaeta</taxon>
        <taxon>Sedentaria</taxon>
        <taxon>Canalipalpata</taxon>
        <taxon>Terebellida</taxon>
        <taxon>Terebelliformia</taxon>
        <taxon>Alvinellidae</taxon>
        <taxon>Paralvinella</taxon>
    </lineage>
</organism>
<keyword evidence="2" id="KW-1185">Reference proteome</keyword>
<protein>
    <submittedName>
        <fullName evidence="1">Uncharacterized protein</fullName>
    </submittedName>
</protein>
<sequence>MTYTVKVKILNIEVHGHIVEFHKDFGDITSYIEHMEFYFVANEVNNTDKNRAILLCPSSYAQNQSESPGNYPLNVSELESRIDSTPAPDAAEQTSEIPKFKRSTQYSGLFSTRKVSFTHPCRSTENIYRWLACNLCIGDGAMFEAALNKRAYWIGAYRNAAADKAVRGLYDKDDKSD</sequence>
<comment type="caution">
    <text evidence="1">The sequence shown here is derived from an EMBL/GenBank/DDBJ whole genome shotgun (WGS) entry which is preliminary data.</text>
</comment>
<name>A0AAD9J0H7_9ANNE</name>
<reference evidence="1" key="1">
    <citation type="journal article" date="2023" name="Mol. Biol. Evol.">
        <title>Third-Generation Sequencing Reveals the Adaptive Role of the Epigenome in Three Deep-Sea Polychaetes.</title>
        <authorList>
            <person name="Perez M."/>
            <person name="Aroh O."/>
            <person name="Sun Y."/>
            <person name="Lan Y."/>
            <person name="Juniper S.K."/>
            <person name="Young C.R."/>
            <person name="Angers B."/>
            <person name="Qian P.Y."/>
        </authorList>
    </citation>
    <scope>NUCLEOTIDE SEQUENCE</scope>
    <source>
        <strain evidence="1">P08H-3</strain>
    </source>
</reference>
<gene>
    <name evidence="1" type="ORF">LSH36_811g00053</name>
</gene>
<evidence type="ECO:0000313" key="1">
    <source>
        <dbReference type="EMBL" id="KAK2143807.1"/>
    </source>
</evidence>
<dbReference type="AlphaFoldDB" id="A0AAD9J0H7"/>
<proteinExistence type="predicted"/>
<accession>A0AAD9J0H7</accession>
<dbReference type="Proteomes" id="UP001208570">
    <property type="component" value="Unassembled WGS sequence"/>
</dbReference>